<dbReference type="Pfam" id="PF05036">
    <property type="entry name" value="SPOR"/>
    <property type="match status" value="1"/>
</dbReference>
<keyword evidence="2" id="KW-0472">Membrane</keyword>
<protein>
    <recommendedName>
        <fullName evidence="3">SPOR domain-containing protein</fullName>
    </recommendedName>
</protein>
<organism evidence="4 5">
    <name type="scientific">Thiohalocapsa marina</name>
    <dbReference type="NCBI Taxonomy" id="424902"/>
    <lineage>
        <taxon>Bacteria</taxon>
        <taxon>Pseudomonadati</taxon>
        <taxon>Pseudomonadota</taxon>
        <taxon>Gammaproteobacteria</taxon>
        <taxon>Chromatiales</taxon>
        <taxon>Chromatiaceae</taxon>
        <taxon>Thiohalocapsa</taxon>
    </lineage>
</organism>
<feature type="domain" description="SPOR" evidence="3">
    <location>
        <begin position="637"/>
        <end position="712"/>
    </location>
</feature>
<proteinExistence type="predicted"/>
<feature type="region of interest" description="Disordered" evidence="1">
    <location>
        <begin position="158"/>
        <end position="220"/>
    </location>
</feature>
<feature type="compositionally biased region" description="Basic and acidic residues" evidence="1">
    <location>
        <begin position="187"/>
        <end position="213"/>
    </location>
</feature>
<feature type="region of interest" description="Disordered" evidence="1">
    <location>
        <begin position="538"/>
        <end position="621"/>
    </location>
</feature>
<dbReference type="GO" id="GO:0042834">
    <property type="term" value="F:peptidoglycan binding"/>
    <property type="evidence" value="ECO:0007669"/>
    <property type="project" value="InterPro"/>
</dbReference>
<feature type="compositionally biased region" description="Gly residues" evidence="1">
    <location>
        <begin position="507"/>
        <end position="520"/>
    </location>
</feature>
<feature type="compositionally biased region" description="Polar residues" evidence="1">
    <location>
        <begin position="582"/>
        <end position="591"/>
    </location>
</feature>
<feature type="compositionally biased region" description="Pro residues" evidence="1">
    <location>
        <begin position="607"/>
        <end position="616"/>
    </location>
</feature>
<keyword evidence="2" id="KW-0812">Transmembrane</keyword>
<evidence type="ECO:0000259" key="3">
    <source>
        <dbReference type="PROSITE" id="PS51724"/>
    </source>
</evidence>
<gene>
    <name evidence="4" type="ORF">F2Q65_07360</name>
</gene>
<keyword evidence="5" id="KW-1185">Reference proteome</keyword>
<feature type="region of interest" description="Disordered" evidence="1">
    <location>
        <begin position="491"/>
        <end position="525"/>
    </location>
</feature>
<evidence type="ECO:0000256" key="2">
    <source>
        <dbReference type="SAM" id="Phobius"/>
    </source>
</evidence>
<reference evidence="4 5" key="1">
    <citation type="submission" date="2019-09" db="EMBL/GenBank/DDBJ databases">
        <title>Whole-genome sequence of the purple sulfur bacterium Thiohalocapsa marina DSM 19078.</title>
        <authorList>
            <person name="Kyndt J.A."/>
            <person name="Meyer T.E."/>
        </authorList>
    </citation>
    <scope>NUCLEOTIDE SEQUENCE [LARGE SCALE GENOMIC DNA]</scope>
    <source>
        <strain evidence="4 5">DSM 19078</strain>
    </source>
</reference>
<dbReference type="PROSITE" id="PS51724">
    <property type="entry name" value="SPOR"/>
    <property type="match status" value="1"/>
</dbReference>
<dbReference type="InterPro" id="IPR007730">
    <property type="entry name" value="SPOR-like_dom"/>
</dbReference>
<evidence type="ECO:0000313" key="5">
    <source>
        <dbReference type="Proteomes" id="UP000322981"/>
    </source>
</evidence>
<dbReference type="EMBL" id="VWXX01000007">
    <property type="protein sequence ID" value="KAA6185811.1"/>
    <property type="molecule type" value="Genomic_DNA"/>
</dbReference>
<dbReference type="Proteomes" id="UP000322981">
    <property type="component" value="Unassembled WGS sequence"/>
</dbReference>
<name>A0A5M8FR38_9GAMM</name>
<dbReference type="AlphaFoldDB" id="A0A5M8FR38"/>
<dbReference type="Gene3D" id="3.30.70.1070">
    <property type="entry name" value="Sporulation related repeat"/>
    <property type="match status" value="1"/>
</dbReference>
<sequence>MTTQVADTEQRVNEALSSLRAEIAPLMMQKRVDDDADSRVIPILGALAWQVKAWTREAERALWLVAERQRDPSAAPEQTAGQASAPGTDNAVYGALAETVAEQAEQLLTSVKRFAAEVDASSGIADVTEALVSVKEQLVEAGKALDAVAGVLDADRSDAAAQPAHYGDAGDDALTMRTDGRPSAPAHRTDRRPADDKGTKTDDSEPEPAERGRVAPQVVNSDAVRRVQQIKAVHEAAAVREELLLLRRQVRLGFTLAFLLIIGLAALMLWRQGSPVDAATGVGNSGDAHKIASSDTAIGSDGTAAEWNASRATDSPDMQVAESSDDLASGAESRAESESVSGQAATDKSVSTMAATAKVSDQAEVGAAAAPATEANAEIAQASGNSAGDRLARSPAAFRGAAVASPPFRSADQPAGLESKAAVEGTAAAWGLALDPSLLLASPDDLVTPEPEEPIADWIAKLEDRLEQIEKGEAVAAASADGIDAAPAAAAWQAGASENSTTTEGDAIGGRTGDNTGGKTGSLSGDEAIRKVGAADTVAAPAASTGPVSGAEGETATEAESPTSGTASASASGAAAETDATVTQDAASASKTVTTQADATDAVPRPIQQPEPPPPAIETVVGGTETAPELPGLKRVRLEQSGFAVQLGSFKTSGDALTFLRRCGLEPDRLYVRALANYHTVLLGVYQDRTAANTALSALSDKLQSNKPWVIGVEPTARLYQASR</sequence>
<keyword evidence="2" id="KW-1133">Transmembrane helix</keyword>
<comment type="caution">
    <text evidence="4">The sequence shown here is derived from an EMBL/GenBank/DDBJ whole genome shotgun (WGS) entry which is preliminary data.</text>
</comment>
<dbReference type="OrthoDB" id="9767361at2"/>
<dbReference type="SUPFAM" id="SSF110997">
    <property type="entry name" value="Sporulation related repeat"/>
    <property type="match status" value="1"/>
</dbReference>
<feature type="compositionally biased region" description="Low complexity" evidence="1">
    <location>
        <begin position="538"/>
        <end position="581"/>
    </location>
</feature>
<feature type="compositionally biased region" description="Low complexity" evidence="1">
    <location>
        <begin position="592"/>
        <end position="606"/>
    </location>
</feature>
<feature type="region of interest" description="Disordered" evidence="1">
    <location>
        <begin position="311"/>
        <end position="349"/>
    </location>
</feature>
<evidence type="ECO:0000313" key="4">
    <source>
        <dbReference type="EMBL" id="KAA6185811.1"/>
    </source>
</evidence>
<feature type="transmembrane region" description="Helical" evidence="2">
    <location>
        <begin position="250"/>
        <end position="270"/>
    </location>
</feature>
<accession>A0A5M8FR38</accession>
<dbReference type="InterPro" id="IPR036680">
    <property type="entry name" value="SPOR-like_sf"/>
</dbReference>
<evidence type="ECO:0000256" key="1">
    <source>
        <dbReference type="SAM" id="MobiDB-lite"/>
    </source>
</evidence>